<dbReference type="InterPro" id="IPR036010">
    <property type="entry name" value="2Fe-2S_ferredoxin-like_sf"/>
</dbReference>
<dbReference type="GO" id="GO:0004854">
    <property type="term" value="F:xanthine dehydrogenase activity"/>
    <property type="evidence" value="ECO:0007669"/>
    <property type="project" value="UniProtKB-EC"/>
</dbReference>
<evidence type="ECO:0000259" key="23">
    <source>
        <dbReference type="PROSITE" id="PS51387"/>
    </source>
</evidence>
<dbReference type="GO" id="GO:0051537">
    <property type="term" value="F:2 iron, 2 sulfur cluster binding"/>
    <property type="evidence" value="ECO:0007669"/>
    <property type="project" value="UniProtKB-KW"/>
</dbReference>
<feature type="binding site" evidence="20">
    <location>
        <position position="253"/>
    </location>
    <ligand>
        <name>[2Fe-2S] cluster</name>
        <dbReference type="ChEBI" id="CHEBI:190135"/>
        <label>2</label>
    </ligand>
</feature>
<dbReference type="InterPro" id="IPR046867">
    <property type="entry name" value="AldOxase/xan_DH_MoCoBD2"/>
</dbReference>
<dbReference type="InterPro" id="IPR036856">
    <property type="entry name" value="Ald_Oxase/Xan_DH_a/b_sf"/>
</dbReference>
<dbReference type="InterPro" id="IPR036683">
    <property type="entry name" value="CO_DH_flav_C_dom_sf"/>
</dbReference>
<dbReference type="FunFam" id="3.30.365.10:FF:000001">
    <property type="entry name" value="Xanthine dehydrogenase oxidase"/>
    <property type="match status" value="1"/>
</dbReference>
<feature type="binding site" evidence="19">
    <location>
        <position position="1038"/>
    </location>
    <ligand>
        <name>substrate</name>
    </ligand>
</feature>
<dbReference type="InterPro" id="IPR016169">
    <property type="entry name" value="FAD-bd_PCMH_sub2"/>
</dbReference>
<evidence type="ECO:0000256" key="7">
    <source>
        <dbReference type="ARBA" id="ARBA00022714"/>
    </source>
</evidence>
<comment type="catalytic activity">
    <reaction evidence="17">
        <text>hypoxanthine + NAD(+) + H2O = xanthine + NADH + H(+)</text>
        <dbReference type="Rhea" id="RHEA:24670"/>
        <dbReference type="ChEBI" id="CHEBI:15377"/>
        <dbReference type="ChEBI" id="CHEBI:15378"/>
        <dbReference type="ChEBI" id="CHEBI:17368"/>
        <dbReference type="ChEBI" id="CHEBI:17712"/>
        <dbReference type="ChEBI" id="CHEBI:57540"/>
        <dbReference type="ChEBI" id="CHEBI:57945"/>
        <dbReference type="EC" id="1.17.1.4"/>
    </reaction>
</comment>
<dbReference type="CDD" id="cd00207">
    <property type="entry name" value="fer2"/>
    <property type="match status" value="1"/>
</dbReference>
<dbReference type="Pfam" id="PF00111">
    <property type="entry name" value="Fer2"/>
    <property type="match status" value="1"/>
</dbReference>
<comment type="subcellular location">
    <subcellularLocation>
        <location evidence="2">Peroxisome</location>
    </subcellularLocation>
</comment>
<dbReference type="InterPro" id="IPR001041">
    <property type="entry name" value="2Fe-2S_ferredoxin-type"/>
</dbReference>
<keyword evidence="7 20" id="KW-0001">2Fe-2S</keyword>
<evidence type="ECO:0000256" key="14">
    <source>
        <dbReference type="ARBA" id="ARBA00023140"/>
    </source>
</evidence>
<gene>
    <name evidence="24" type="ORF">SeLEV6574_g01330</name>
</gene>
<evidence type="ECO:0000259" key="22">
    <source>
        <dbReference type="PROSITE" id="PS51085"/>
    </source>
</evidence>
<sequence length="1484" mass="162142">MSQQRGRETHPASASSSSSPLVPVPIRLPSNSTLSGSASEKGIAIPRSRIDGSLLSNYRQQRQSTFDSLPPSFQSQATSYSSDILDDDKDIDQIGADSPSISLAPSYSSDVIPPPSYRSVGLAPMQMAAAIALNSKRMVLSTEVRKELRFYLNGQLTIQPNPNPDEKLIEYVRRMGFTGTKLGCAEGGCGSCTVVVSSFDHATRSVQTHSVNSCLTPAVAMEGKHVITIEGLGSSKRPHPVQEKIATSHGSQCGFCTPGFVMSLYSTLRTHPNPSDQDIEHAFDGNLCRCTGYRPIVDAAKTFASLKTCSGSCALGDIEDHMSGSTALSLASATSSDIPFPPLLAQTYAANPHPQSFMFDNGKLQWYHPSSVNEMLAIVDEFPSAKVVNGNTEVGIETRFKNLNYPVFIYPADITELTQVTESDCGVSFGASITLTVLNKHLKSLITRLSADKSKAFKAMYENLRYFAGTQIRNVAALAGNIVTASPISDLNPVLVAVGATLRVKSLKEGQREIPMTEFFLSYRKTALKQGEIVVSVFVPFTTSYDMIRAYKQAKRKDDDIAIVTACLRATILKSMRNSTKYVISKPCFVYGGVGPITTMAANTCAFANGAEWSEATINELVNKAANEFNLPDNAPGGMVEYRKSLCGGFMKKWCLHVNRELERLTATEHHLVDPRESSAVDDIQRPLTYSQQDYEEPPSNEIIGQSTMHLSAIKQVVGEAVYIDDMPFYANEVYAAPVCSTLAHATIEHIDLSAALEREGVRGYIDAKDVPGYTDDLYDSHPPDSSKFHVHNPNVIGPVFKDEELFATRKVLHVGQLIGLICADTETQARAAARLVKITYRPLPAIVTIEQAIEAKSFFPHPKGLKLGAYDGERDIIIPLSAASRHIEGTVRIAAQEHFYLETQASLVVPGREDGEIEVFASTQNPSETQEIVAHVMGVQSNKVTVRVKRMGGGFGGKETRSIFLSAALAVAARKLRRPVRCMLTREEDMSLSGMRHPFLGKYRVGFTDAGKLVSLELDLYSNGGYSLDLSLAVLERAITHSDSVYKIPNVNIKGLVCKTNLPSNTAFRGFGGPQGLMMGETYITHVAHALGKPAEEIRQLNFYHNLELTHFRQQLEDFHIDRVWYELVATSNYHHRLSLVQEFNNKNKHKKRGIVLLPTKFGISFTARHLNQAGALVHIYNDGSVLVTHGGTEMGQGLHTKMVQIVCSAFGIGVDKVHLRETSTDTVPNTSATAASVSSDMNGAALLNACTQINARLIPLREADPKLSWEALIKKAYFDRVDLSARGFFKTPDLTYDFATNTGRMFSYFTYGAACCEVEVDCLTGDHVALRADVVMDIGRSMNPAIDIGQIEGAFAQGQGWSTLEEPLVNPSTGTLLTRGPGAYKIPSLRDMPADFRIRIVKGSRNVRAVHSSKAVGEPPLFLGSSVYFAIREAIKAGRAENGLPNDWFFLPVPATAERISNTIRGIDDSRISPQVRWGVIA</sequence>
<dbReference type="InterPro" id="IPR036884">
    <property type="entry name" value="2Fe-2S-bd_dom_sf"/>
</dbReference>
<dbReference type="InterPro" id="IPR006058">
    <property type="entry name" value="2Fe2S_fd_BS"/>
</dbReference>
<feature type="binding site" evidence="19">
    <location>
        <position position="960"/>
    </location>
    <ligand>
        <name>substrate</name>
    </ligand>
</feature>
<keyword evidence="12 20" id="KW-0411">Iron-sulfur</keyword>
<feature type="binding site" evidence="19">
    <location>
        <position position="490"/>
    </location>
    <ligand>
        <name>FAD</name>
        <dbReference type="ChEBI" id="CHEBI:57692"/>
    </ligand>
</feature>
<evidence type="ECO:0000256" key="12">
    <source>
        <dbReference type="ARBA" id="ARBA00023014"/>
    </source>
</evidence>
<evidence type="ECO:0000256" key="20">
    <source>
        <dbReference type="PIRSR" id="PIRSR000127-3"/>
    </source>
</evidence>
<evidence type="ECO:0000256" key="6">
    <source>
        <dbReference type="ARBA" id="ARBA00022630"/>
    </source>
</evidence>
<feature type="binding site" evidence="19">
    <location>
        <position position="467"/>
    </location>
    <ligand>
        <name>FAD</name>
        <dbReference type="ChEBI" id="CHEBI:57692"/>
    </ligand>
</feature>
<evidence type="ECO:0000256" key="16">
    <source>
        <dbReference type="ARBA" id="ARBA00049017"/>
    </source>
</evidence>
<evidence type="ECO:0000256" key="4">
    <source>
        <dbReference type="ARBA" id="ARBA00013123"/>
    </source>
</evidence>
<dbReference type="GO" id="GO:0005506">
    <property type="term" value="F:iron ion binding"/>
    <property type="evidence" value="ECO:0007669"/>
    <property type="project" value="InterPro"/>
</dbReference>
<dbReference type="InterPro" id="IPR002888">
    <property type="entry name" value="2Fe-2S-bd"/>
</dbReference>
<feature type="compositionally biased region" description="Low complexity" evidence="21">
    <location>
        <begin position="11"/>
        <end position="30"/>
    </location>
</feature>
<keyword evidence="6" id="KW-0285">Flavoprotein</keyword>
<dbReference type="InterPro" id="IPR000674">
    <property type="entry name" value="Ald_Oxase/Xan_DH_a/b"/>
</dbReference>
<dbReference type="SUPFAM" id="SSF54292">
    <property type="entry name" value="2Fe-2S ferredoxin-like"/>
    <property type="match status" value="1"/>
</dbReference>
<comment type="cofactor">
    <cofactor evidence="15">
        <name>[2Fe-2S] cluster</name>
        <dbReference type="ChEBI" id="CHEBI:190135"/>
    </cofactor>
</comment>
<dbReference type="Pfam" id="PF03450">
    <property type="entry name" value="CO_deh_flav_C"/>
    <property type="match status" value="1"/>
</dbReference>
<dbReference type="InterPro" id="IPR016166">
    <property type="entry name" value="FAD-bd_PCMH"/>
</dbReference>
<comment type="caution">
    <text evidence="24">The sequence shown here is derived from an EMBL/GenBank/DDBJ whole genome shotgun (WGS) entry which is preliminary data.</text>
</comment>
<feature type="binding site" evidence="20">
    <location>
        <position position="956"/>
    </location>
    <ligand>
        <name>Mo-molybdopterin</name>
        <dbReference type="ChEBI" id="CHEBI:71302"/>
    </ligand>
    <ligandPart>
        <name>Mo</name>
        <dbReference type="ChEBI" id="CHEBI:28685"/>
    </ligandPart>
</feature>
<dbReference type="OrthoDB" id="8300278at2759"/>
<dbReference type="FunFam" id="3.30.465.10:FF:000004">
    <property type="entry name" value="Xanthine dehydrogenase/oxidase"/>
    <property type="match status" value="1"/>
</dbReference>
<evidence type="ECO:0000256" key="3">
    <source>
        <dbReference type="ARBA" id="ARBA00006849"/>
    </source>
</evidence>
<dbReference type="PROSITE" id="PS00197">
    <property type="entry name" value="2FE2S_FER_1"/>
    <property type="match status" value="1"/>
</dbReference>
<dbReference type="Pfam" id="PF02738">
    <property type="entry name" value="MoCoBD_1"/>
    <property type="match status" value="1"/>
</dbReference>
<comment type="cofactor">
    <cofactor evidence="1 19">
        <name>FAD</name>
        <dbReference type="ChEBI" id="CHEBI:57692"/>
    </cofactor>
</comment>
<evidence type="ECO:0000256" key="1">
    <source>
        <dbReference type="ARBA" id="ARBA00001974"/>
    </source>
</evidence>
<name>A0A507DEP8_9FUNG</name>
<dbReference type="EMBL" id="QEAM01000029">
    <property type="protein sequence ID" value="TPX49697.1"/>
    <property type="molecule type" value="Genomic_DNA"/>
</dbReference>
<dbReference type="SUPFAM" id="SSF56176">
    <property type="entry name" value="FAD-binding/transporter-associated domain-like"/>
    <property type="match status" value="1"/>
</dbReference>
<evidence type="ECO:0000313" key="24">
    <source>
        <dbReference type="EMBL" id="TPX49697.1"/>
    </source>
</evidence>
<comment type="cofactor">
    <cofactor evidence="20">
        <name>Mo-molybdopterin</name>
        <dbReference type="ChEBI" id="CHEBI:71302"/>
    </cofactor>
    <text evidence="20">Binds 1 Mo-molybdopterin (Mo-MPT) cofactor per subunit.</text>
</comment>
<dbReference type="EC" id="1.17.1.4" evidence="4"/>
<evidence type="ECO:0000256" key="21">
    <source>
        <dbReference type="SAM" id="MobiDB-lite"/>
    </source>
</evidence>
<feature type="binding site" evidence="20">
    <location>
        <position position="290"/>
    </location>
    <ligand>
        <name>[2Fe-2S] cluster</name>
        <dbReference type="ChEBI" id="CHEBI:190135"/>
        <label>2</label>
    </ligand>
</feature>
<evidence type="ECO:0000256" key="17">
    <source>
        <dbReference type="ARBA" id="ARBA00049517"/>
    </source>
</evidence>
<dbReference type="FunFam" id="3.30.365.10:FF:000002">
    <property type="entry name" value="Xanthine dehydrogenase oxidase"/>
    <property type="match status" value="1"/>
</dbReference>
<feature type="binding site" evidence="19">
    <location>
        <begin position="387"/>
        <end position="394"/>
    </location>
    <ligand>
        <name>FAD</name>
        <dbReference type="ChEBI" id="CHEBI:57692"/>
    </ligand>
</feature>
<evidence type="ECO:0000256" key="15">
    <source>
        <dbReference type="ARBA" id="ARBA00034078"/>
    </source>
</evidence>
<evidence type="ECO:0000256" key="11">
    <source>
        <dbReference type="ARBA" id="ARBA00023004"/>
    </source>
</evidence>
<proteinExistence type="inferred from homology"/>
<dbReference type="Gene3D" id="3.10.20.30">
    <property type="match status" value="1"/>
</dbReference>
<feature type="active site" description="Proton acceptor" evidence="18">
    <location>
        <position position="1420"/>
    </location>
</feature>
<feature type="binding site" evidence="19">
    <location>
        <position position="552"/>
    </location>
    <ligand>
        <name>FAD</name>
        <dbReference type="ChEBI" id="CHEBI:57692"/>
    </ligand>
</feature>
<dbReference type="InterPro" id="IPR036318">
    <property type="entry name" value="FAD-bd_PCMH-like_sf"/>
</dbReference>
<dbReference type="Proteomes" id="UP000320475">
    <property type="component" value="Unassembled WGS sequence"/>
</dbReference>
<keyword evidence="10" id="KW-0560">Oxidoreductase</keyword>
<dbReference type="Pfam" id="PF20256">
    <property type="entry name" value="MoCoBD_2"/>
    <property type="match status" value="1"/>
</dbReference>
<feature type="region of interest" description="Disordered" evidence="21">
    <location>
        <begin position="1"/>
        <end position="41"/>
    </location>
</feature>
<organism evidence="24 25">
    <name type="scientific">Synchytrium endobioticum</name>
    <dbReference type="NCBI Taxonomy" id="286115"/>
    <lineage>
        <taxon>Eukaryota</taxon>
        <taxon>Fungi</taxon>
        <taxon>Fungi incertae sedis</taxon>
        <taxon>Chytridiomycota</taxon>
        <taxon>Chytridiomycota incertae sedis</taxon>
        <taxon>Chytridiomycetes</taxon>
        <taxon>Synchytriales</taxon>
        <taxon>Synchytriaceae</taxon>
        <taxon>Synchytrium</taxon>
    </lineage>
</organism>
<keyword evidence="9 19" id="KW-0274">FAD</keyword>
<feature type="binding site" evidence="20">
    <location>
        <position position="1070"/>
    </location>
    <ligand>
        <name>Mo-molybdopterin</name>
        <dbReference type="ChEBI" id="CHEBI:71302"/>
    </ligand>
    <ligandPart>
        <name>Mo</name>
        <dbReference type="ChEBI" id="CHEBI:28685"/>
    </ligandPart>
</feature>
<feature type="region of interest" description="Disordered" evidence="21">
    <location>
        <begin position="61"/>
        <end position="81"/>
    </location>
</feature>
<evidence type="ECO:0000256" key="10">
    <source>
        <dbReference type="ARBA" id="ARBA00023002"/>
    </source>
</evidence>
<feature type="binding site" evidence="20">
    <location>
        <position position="192"/>
    </location>
    <ligand>
        <name>[2Fe-2S] cluster</name>
        <dbReference type="ChEBI" id="CHEBI:190135"/>
        <label>1</label>
    </ligand>
</feature>
<dbReference type="FunFam" id="3.30.365.10:FF:000004">
    <property type="entry name" value="Xanthine dehydrogenase oxidase"/>
    <property type="match status" value="1"/>
</dbReference>
<dbReference type="Pfam" id="PF00941">
    <property type="entry name" value="FAD_binding_5"/>
    <property type="match status" value="1"/>
</dbReference>
<dbReference type="FunFam" id="3.10.20.30:FF:000012">
    <property type="entry name" value="Xanthine dehydrogenase/oxidase"/>
    <property type="match status" value="1"/>
</dbReference>
<dbReference type="SMART" id="SM01092">
    <property type="entry name" value="CO_deh_flav_C"/>
    <property type="match status" value="1"/>
</dbReference>
<accession>A0A507DEP8</accession>
<dbReference type="FunFam" id="3.30.43.10:FF:000001">
    <property type="entry name" value="Xanthine dehydrogenase/oxidase"/>
    <property type="match status" value="1"/>
</dbReference>
<dbReference type="PANTHER" id="PTHR45444">
    <property type="entry name" value="XANTHINE DEHYDROGENASE"/>
    <property type="match status" value="1"/>
</dbReference>
<dbReference type="SUPFAM" id="SSF55447">
    <property type="entry name" value="CO dehydrogenase flavoprotein C-terminal domain-like"/>
    <property type="match status" value="1"/>
</dbReference>
<feature type="binding site" evidence="19">
    <location>
        <position position="1168"/>
    </location>
    <ligand>
        <name>substrate</name>
    </ligand>
</feature>
<dbReference type="InterPro" id="IPR037165">
    <property type="entry name" value="AldOxase/xan_DH_Mopterin-bd_sf"/>
</dbReference>
<keyword evidence="8 20" id="KW-0479">Metal-binding</keyword>
<feature type="domain" description="FAD-binding PCMH-type" evidence="23">
    <location>
        <begin position="359"/>
        <end position="544"/>
    </location>
</feature>
<evidence type="ECO:0000256" key="8">
    <source>
        <dbReference type="ARBA" id="ARBA00022723"/>
    </source>
</evidence>
<keyword evidence="14" id="KW-0576">Peroxisome</keyword>
<feature type="binding site" evidence="20">
    <location>
        <position position="256"/>
    </location>
    <ligand>
        <name>[2Fe-2S] cluster</name>
        <dbReference type="ChEBI" id="CHEBI:190135"/>
        <label>2</label>
    </ligand>
</feature>
<evidence type="ECO:0000256" key="9">
    <source>
        <dbReference type="ARBA" id="ARBA00022827"/>
    </source>
</evidence>
<dbReference type="Gene3D" id="3.30.365.10">
    <property type="entry name" value="Aldehyde oxidase/xanthine dehydrogenase, molybdopterin binding domain"/>
    <property type="match status" value="4"/>
</dbReference>
<feature type="compositionally biased region" description="Basic and acidic residues" evidence="21">
    <location>
        <begin position="1"/>
        <end position="10"/>
    </location>
</feature>
<dbReference type="GO" id="GO:0005777">
    <property type="term" value="C:peroxisome"/>
    <property type="evidence" value="ECO:0007669"/>
    <property type="project" value="UniProtKB-SubCell"/>
</dbReference>
<evidence type="ECO:0000256" key="5">
    <source>
        <dbReference type="ARBA" id="ARBA00022505"/>
    </source>
</evidence>
<reference evidence="24 25" key="1">
    <citation type="journal article" date="2019" name="Sci. Rep.">
        <title>Comparative genomics of chytrid fungi reveal insights into the obligate biotrophic and pathogenic lifestyle of Synchytrium endobioticum.</title>
        <authorList>
            <person name="van de Vossenberg B.T.L.H."/>
            <person name="Warris S."/>
            <person name="Nguyen H.D.T."/>
            <person name="van Gent-Pelzer M.P.E."/>
            <person name="Joly D.L."/>
            <person name="van de Geest H.C."/>
            <person name="Bonants P.J.M."/>
            <person name="Smith D.S."/>
            <person name="Levesque C.A."/>
            <person name="van der Lee T.A.J."/>
        </authorList>
    </citation>
    <scope>NUCLEOTIDE SEQUENCE [LARGE SCALE GENOMIC DNA]</scope>
    <source>
        <strain evidence="24 25">LEV6574</strain>
    </source>
</reference>
<dbReference type="InterPro" id="IPR005107">
    <property type="entry name" value="CO_DH_flav_C"/>
</dbReference>
<feature type="domain" description="2Fe-2S ferredoxin-type" evidence="22">
    <location>
        <begin position="146"/>
        <end position="232"/>
    </location>
</feature>
<dbReference type="Gene3D" id="1.10.150.120">
    <property type="entry name" value="[2Fe-2S]-binding domain"/>
    <property type="match status" value="1"/>
</dbReference>
<comment type="catalytic activity">
    <reaction evidence="16">
        <text>xanthine + NAD(+) + H2O = urate + NADH + H(+)</text>
        <dbReference type="Rhea" id="RHEA:16669"/>
        <dbReference type="ChEBI" id="CHEBI:15377"/>
        <dbReference type="ChEBI" id="CHEBI:15378"/>
        <dbReference type="ChEBI" id="CHEBI:17712"/>
        <dbReference type="ChEBI" id="CHEBI:17775"/>
        <dbReference type="ChEBI" id="CHEBI:57540"/>
        <dbReference type="ChEBI" id="CHEBI:57945"/>
        <dbReference type="EC" id="1.17.1.4"/>
    </reaction>
</comment>
<comment type="similarity">
    <text evidence="3">Belongs to the xanthine dehydrogenase family.</text>
</comment>
<evidence type="ECO:0000313" key="25">
    <source>
        <dbReference type="Proteomes" id="UP000320475"/>
    </source>
</evidence>
<keyword evidence="13" id="KW-0520">NAD</keyword>
<feature type="compositionally biased region" description="Polar residues" evidence="21">
    <location>
        <begin position="61"/>
        <end position="78"/>
    </location>
</feature>
<feature type="binding site" evidence="20">
    <location>
        <position position="925"/>
    </location>
    <ligand>
        <name>Mo-molybdopterin</name>
        <dbReference type="ChEBI" id="CHEBI:71302"/>
    </ligand>
    <ligandPart>
        <name>Mo</name>
        <dbReference type="ChEBI" id="CHEBI:28685"/>
    </ligandPart>
</feature>
<keyword evidence="11 20" id="KW-0408">Iron</keyword>
<evidence type="ECO:0000256" key="13">
    <source>
        <dbReference type="ARBA" id="ARBA00023027"/>
    </source>
</evidence>
<dbReference type="FunFam" id="3.30.365.10:FF:000003">
    <property type="entry name" value="Aldehyde oxidase 1"/>
    <property type="match status" value="1"/>
</dbReference>
<dbReference type="SMART" id="SM01008">
    <property type="entry name" value="Ald_Xan_dh_C"/>
    <property type="match status" value="1"/>
</dbReference>
<comment type="cofactor">
    <cofactor evidence="20">
        <name>[2Fe-2S] cluster</name>
        <dbReference type="ChEBI" id="CHEBI:190135"/>
    </cofactor>
    <text evidence="20">Binds 2 [2Fe-2S] clusters.</text>
</comment>
<dbReference type="Pfam" id="PF01315">
    <property type="entry name" value="Ald_Xan_dh_C"/>
    <property type="match status" value="1"/>
</dbReference>
<dbReference type="InterPro" id="IPR008274">
    <property type="entry name" value="AldOxase/xan_DH_MoCoBD1"/>
</dbReference>
<dbReference type="Gene3D" id="3.90.1170.50">
    <property type="entry name" value="Aldehyde oxidase/xanthine dehydrogenase, a/b hammerhead"/>
    <property type="match status" value="1"/>
</dbReference>
<feature type="binding site" evidence="19">
    <location>
        <position position="1072"/>
    </location>
    <ligand>
        <name>substrate</name>
    </ligand>
</feature>
<dbReference type="PROSITE" id="PS51085">
    <property type="entry name" value="2FE2S_FER_2"/>
    <property type="match status" value="1"/>
</dbReference>
<dbReference type="PANTHER" id="PTHR45444:SF3">
    <property type="entry name" value="XANTHINE DEHYDROGENASE"/>
    <property type="match status" value="1"/>
</dbReference>
<feature type="binding site" evidence="20">
    <location>
        <position position="189"/>
    </location>
    <ligand>
        <name>[2Fe-2S] cluster</name>
        <dbReference type="ChEBI" id="CHEBI:190135"/>
        <label>1</label>
    </ligand>
</feature>
<dbReference type="InterPro" id="IPR016167">
    <property type="entry name" value="FAD-bd_PCMH_sub1"/>
</dbReference>
<evidence type="ECO:0000256" key="2">
    <source>
        <dbReference type="ARBA" id="ARBA00004275"/>
    </source>
</evidence>
<dbReference type="SUPFAM" id="SSF47741">
    <property type="entry name" value="CO dehydrogenase ISP C-domain like"/>
    <property type="match status" value="1"/>
</dbReference>
<feature type="binding site" evidence="20">
    <location>
        <position position="184"/>
    </location>
    <ligand>
        <name>[2Fe-2S] cluster</name>
        <dbReference type="ChEBI" id="CHEBI:190135"/>
        <label>1</label>
    </ligand>
</feature>
<feature type="binding site" evidence="20">
    <location>
        <position position="1237"/>
    </location>
    <ligand>
        <name>Mo-molybdopterin</name>
        <dbReference type="ChEBI" id="CHEBI:71302"/>
    </ligand>
    <ligandPart>
        <name>Mo</name>
        <dbReference type="ChEBI" id="CHEBI:28685"/>
    </ligandPart>
</feature>
<dbReference type="InterPro" id="IPR002346">
    <property type="entry name" value="Mopterin_DH_FAD-bd"/>
</dbReference>
<dbReference type="GO" id="GO:0071949">
    <property type="term" value="F:FAD binding"/>
    <property type="evidence" value="ECO:0007669"/>
    <property type="project" value="InterPro"/>
</dbReference>
<dbReference type="PROSITE" id="PS51387">
    <property type="entry name" value="FAD_PCMH"/>
    <property type="match status" value="1"/>
</dbReference>
<evidence type="ECO:0000256" key="19">
    <source>
        <dbReference type="PIRSR" id="PIRSR000127-2"/>
    </source>
</evidence>
<protein>
    <recommendedName>
        <fullName evidence="4">xanthine dehydrogenase</fullName>
        <ecNumber evidence="4">1.17.1.4</ecNumber>
    </recommendedName>
</protein>
<dbReference type="Gene3D" id="3.30.43.10">
    <property type="entry name" value="Uridine Diphospho-n-acetylenolpyruvylglucosamine Reductase, domain 2"/>
    <property type="match status" value="1"/>
</dbReference>
<dbReference type="InterPro" id="IPR012675">
    <property type="entry name" value="Beta-grasp_dom_sf"/>
</dbReference>
<dbReference type="InterPro" id="IPR016208">
    <property type="entry name" value="Ald_Oxase/xanthine_DH-like"/>
</dbReference>
<dbReference type="PIRSF" id="PIRSF000127">
    <property type="entry name" value="Xanthine_DH"/>
    <property type="match status" value="1"/>
</dbReference>
<dbReference type="VEuPathDB" id="FungiDB:SeMB42_g04892"/>
<evidence type="ECO:0000256" key="18">
    <source>
        <dbReference type="PIRSR" id="PIRSR000127-1"/>
    </source>
</evidence>
<dbReference type="Gene3D" id="3.30.390.50">
    <property type="entry name" value="CO dehydrogenase flavoprotein, C-terminal domain"/>
    <property type="match status" value="1"/>
</dbReference>
<feature type="binding site" evidence="20">
    <location>
        <position position="288"/>
    </location>
    <ligand>
        <name>[2Fe-2S] cluster</name>
        <dbReference type="ChEBI" id="CHEBI:190135"/>
        <label>2</label>
    </ligand>
</feature>
<dbReference type="SUPFAM" id="SSF54665">
    <property type="entry name" value="CO dehydrogenase molybdoprotein N-domain-like"/>
    <property type="match status" value="1"/>
</dbReference>
<dbReference type="Pfam" id="PF01799">
    <property type="entry name" value="Fer2_2"/>
    <property type="match status" value="1"/>
</dbReference>
<dbReference type="SUPFAM" id="SSF56003">
    <property type="entry name" value="Molybdenum cofactor-binding domain"/>
    <property type="match status" value="1"/>
</dbReference>
<dbReference type="Gene3D" id="3.30.465.10">
    <property type="match status" value="1"/>
</dbReference>
<feature type="binding site" evidence="20">
    <location>
        <position position="214"/>
    </location>
    <ligand>
        <name>[2Fe-2S] cluster</name>
        <dbReference type="ChEBI" id="CHEBI:190135"/>
        <label>1</label>
    </ligand>
</feature>
<keyword evidence="5 20" id="KW-0500">Molybdenum</keyword>